<dbReference type="InterPro" id="IPR013783">
    <property type="entry name" value="Ig-like_fold"/>
</dbReference>
<protein>
    <recommendedName>
        <fullName evidence="4">Carbohydrate-binding CenC domain protein</fullName>
    </recommendedName>
</protein>
<dbReference type="PROSITE" id="PS51257">
    <property type="entry name" value="PROKAR_LIPOPROTEIN"/>
    <property type="match status" value="1"/>
</dbReference>
<dbReference type="AlphaFoldDB" id="D7BFL8"/>
<dbReference type="Pfam" id="PF17957">
    <property type="entry name" value="Big_7"/>
    <property type="match status" value="1"/>
</dbReference>
<dbReference type="OrthoDB" id="33861at2"/>
<dbReference type="STRING" id="526227.Mesil_1688"/>
<dbReference type="RefSeq" id="WP_013158133.1">
    <property type="nucleotide sequence ID" value="NC_014212.1"/>
</dbReference>
<dbReference type="Gene3D" id="2.60.40.10">
    <property type="entry name" value="Immunoglobulins"/>
    <property type="match status" value="1"/>
</dbReference>
<proteinExistence type="predicted"/>
<dbReference type="Gene3D" id="2.60.120.260">
    <property type="entry name" value="Galactose-binding domain-like"/>
    <property type="match status" value="1"/>
</dbReference>
<keyword evidence="3" id="KW-1185">Reference proteome</keyword>
<sequence>MSIPRAFGFVLLLLVGCTPPASNPGLSDLQVNPTNNTVMAQAQGVQSLGEVRFAFNGGPQEALQTPQGSLSVVIPLSGKVCYGANRLDLEVQSQVGNSDIILRRSYTFKFEPAKPTLNVPDTVQAVVGKSAVVTARVESVVAFGCPAQLRLDPGGPEAVPATVPGGADLILPAKSAVGDYPFTVVAQLGELRLEHPITLRVGSPPPPARLTLQLEGINSAPVSVIRKRDGAKVFEGTITGSKTLEGLEAGTYTAIPAKVPGFTEPLPWEGSLNPGDTVTVTLKYVAGTGPVEPGITLLAPGPTVTQPRFEISVKVDNPAQYSLMHALFEDKGILTSWSVEPNKTLYSAQVTLNPEQYNGPHILRIRLVKAGKLVDGPAQQVTLNVPWNGAGELEFLGLPPSVSLEPGQSLSLSGTLRSVNGYEGPTFLRVTSTPGISVSLNPTQADVVPAGEVPLQLSVGVPAQASGLYIVTLEAKDQWELKHFYKSLYVNVLAKPTVTLTLPPDPLVKSPVPVSAQVQGGGSIAKVDFYLDDTLKSTDTTAPYEWNWVPDLLSNGSHTFKAVATTAGGLTGEAQATRRLELPFGVRNTLNLGVNFSAGPLTLGGFVYIGGNTVGGSGQVFRINPTDLSKTSYTFDREAVRALVVESGRFYVATSSSVYELLPDLSAAKHMWTPDSGDFCCLRGGGKVYAAYGSSIRLIGTEQTVDVGEPIRALAPQGATLYAATDTRILRLSVTDFSLLQYQPLTVQVRGLEAAFNRLWVLSDAKLERHLPDLNPVRDPDALESPAWEHDEGTVVKANAAKAPDGKTTAEQVTVKTDTHYLRQSVAVAPETAYTFSFYARNDLGKVASYAVYDLDGNEIVPPTPYIDPEEKAWKRVSVTFTTPPGVKGITLYLLKDSGEGVNLFLWGVRLDKGANPAPFESVVRQTLCGAPSGMVLLADLWVSDGGGCLTRAIANGSTSQPYKATPGLAFTPGPSGIKLYLAHTDGTLVALQSDGTVLKKEKPLSETPLLGIAVLDRLWVPYDGGKLRVIDPVP</sequence>
<feature type="signal peptide" evidence="1">
    <location>
        <begin position="1"/>
        <end position="23"/>
    </location>
</feature>
<keyword evidence="1" id="KW-0732">Signal</keyword>
<dbReference type="HOGENOM" id="CLU_293523_0_0_0"/>
<feature type="chain" id="PRO_5003093260" description="Carbohydrate-binding CenC domain protein" evidence="1">
    <location>
        <begin position="24"/>
        <end position="1035"/>
    </location>
</feature>
<dbReference type="EMBL" id="CP002042">
    <property type="protein sequence ID" value="ADH63571.1"/>
    <property type="molecule type" value="Genomic_DNA"/>
</dbReference>
<reference evidence="2 3" key="1">
    <citation type="journal article" date="2010" name="Stand. Genomic Sci.">
        <title>Complete genome sequence of Meiothermus silvanus type strain (VI-R2).</title>
        <authorList>
            <person name="Sikorski J."/>
            <person name="Tindall B.J."/>
            <person name="Lowry S."/>
            <person name="Lucas S."/>
            <person name="Nolan M."/>
            <person name="Copeland A."/>
            <person name="Glavina Del Rio T."/>
            <person name="Tice H."/>
            <person name="Cheng J.F."/>
            <person name="Han C."/>
            <person name="Pitluck S."/>
            <person name="Liolios K."/>
            <person name="Ivanova N."/>
            <person name="Mavromatis K."/>
            <person name="Mikhailova N."/>
            <person name="Pati A."/>
            <person name="Goodwin L."/>
            <person name="Chen A."/>
            <person name="Palaniappan K."/>
            <person name="Land M."/>
            <person name="Hauser L."/>
            <person name="Chang Y.J."/>
            <person name="Jeffries C.D."/>
            <person name="Rohde M."/>
            <person name="Goker M."/>
            <person name="Woyke T."/>
            <person name="Bristow J."/>
            <person name="Eisen J.A."/>
            <person name="Markowitz V."/>
            <person name="Hugenholtz P."/>
            <person name="Kyrpides N.C."/>
            <person name="Klenk H.P."/>
            <person name="Lapidus A."/>
        </authorList>
    </citation>
    <scope>NUCLEOTIDE SEQUENCE [LARGE SCALE GENOMIC DNA]</scope>
    <source>
        <strain evidence="3">ATCC 700542 / DSM 9946 / VI-R2</strain>
    </source>
</reference>
<evidence type="ECO:0000313" key="2">
    <source>
        <dbReference type="EMBL" id="ADH63571.1"/>
    </source>
</evidence>
<name>D7BFL8_ALLS1</name>
<evidence type="ECO:0000313" key="3">
    <source>
        <dbReference type="Proteomes" id="UP000001916"/>
    </source>
</evidence>
<organism evidence="2 3">
    <name type="scientific">Allomeiothermus silvanus (strain ATCC 700542 / DSM 9946 / NBRC 106475 / NCIMB 13440 / VI-R2)</name>
    <name type="common">Thermus silvanus</name>
    <dbReference type="NCBI Taxonomy" id="526227"/>
    <lineage>
        <taxon>Bacteria</taxon>
        <taxon>Thermotogati</taxon>
        <taxon>Deinococcota</taxon>
        <taxon>Deinococci</taxon>
        <taxon>Thermales</taxon>
        <taxon>Thermaceae</taxon>
        <taxon>Allomeiothermus</taxon>
    </lineage>
</organism>
<accession>D7BFL8</accession>
<dbReference type="Proteomes" id="UP000001916">
    <property type="component" value="Chromosome"/>
</dbReference>
<dbReference type="KEGG" id="msv:Mesil_1688"/>
<evidence type="ECO:0000256" key="1">
    <source>
        <dbReference type="SAM" id="SignalP"/>
    </source>
</evidence>
<dbReference type="eggNOG" id="COG3291">
    <property type="taxonomic scope" value="Bacteria"/>
</dbReference>
<evidence type="ECO:0008006" key="4">
    <source>
        <dbReference type="Google" id="ProtNLM"/>
    </source>
</evidence>
<gene>
    <name evidence="2" type="ordered locus">Mesil_1688</name>
</gene>